<dbReference type="GO" id="GO:0016787">
    <property type="term" value="F:hydrolase activity"/>
    <property type="evidence" value="ECO:0007669"/>
    <property type="project" value="UniProtKB-KW"/>
</dbReference>
<evidence type="ECO:0000256" key="3">
    <source>
        <dbReference type="ARBA" id="ARBA00022806"/>
    </source>
</evidence>
<proteinExistence type="predicted"/>
<dbReference type="GO" id="GO:0004386">
    <property type="term" value="F:helicase activity"/>
    <property type="evidence" value="ECO:0007669"/>
    <property type="project" value="UniProtKB-KW"/>
</dbReference>
<dbReference type="Pfam" id="PF03288">
    <property type="entry name" value="Pox_D5"/>
    <property type="match status" value="1"/>
</dbReference>
<dbReference type="RefSeq" id="WP_269478636.1">
    <property type="nucleotide sequence ID" value="NZ_JAOSHN010000006.1"/>
</dbReference>
<dbReference type="InterPro" id="IPR014015">
    <property type="entry name" value="Helicase_SF3_DNA-vir"/>
</dbReference>
<dbReference type="Pfam" id="PF08708">
    <property type="entry name" value="PriCT_1"/>
    <property type="match status" value="1"/>
</dbReference>
<dbReference type="InterPro" id="IPR014818">
    <property type="entry name" value="Phage/plasmid_primase_P4_C"/>
</dbReference>
<keyword evidence="3" id="KW-0347">Helicase</keyword>
<organism evidence="6 7">
    <name type="scientific">Hominibacterium faecale</name>
    <dbReference type="NCBI Taxonomy" id="2839743"/>
    <lineage>
        <taxon>Bacteria</taxon>
        <taxon>Bacillati</taxon>
        <taxon>Bacillota</taxon>
        <taxon>Clostridia</taxon>
        <taxon>Peptostreptococcales</taxon>
        <taxon>Anaerovoracaceae</taxon>
        <taxon>Hominibacterium</taxon>
    </lineage>
</organism>
<dbReference type="PANTHER" id="PTHR35372">
    <property type="entry name" value="ATP BINDING PROTEIN-RELATED"/>
    <property type="match status" value="1"/>
</dbReference>
<dbReference type="InterPro" id="IPR006500">
    <property type="entry name" value="Helicase_put_C_phage/plasmid"/>
</dbReference>
<protein>
    <submittedName>
        <fullName evidence="6">Phage/plasmid primase, P4 family</fullName>
    </submittedName>
</protein>
<evidence type="ECO:0000313" key="7">
    <source>
        <dbReference type="Proteomes" id="UP001065549"/>
    </source>
</evidence>
<dbReference type="InterPro" id="IPR004968">
    <property type="entry name" value="DNA_primase/NTPase_C"/>
</dbReference>
<keyword evidence="7" id="KW-1185">Reference proteome</keyword>
<evidence type="ECO:0000256" key="2">
    <source>
        <dbReference type="ARBA" id="ARBA00022801"/>
    </source>
</evidence>
<reference evidence="6" key="1">
    <citation type="submission" date="2022-09" db="EMBL/GenBank/DDBJ databases">
        <title>Culturomic study of gut microbiota in children with autism spectrum disorder.</title>
        <authorList>
            <person name="Efimov B.A."/>
            <person name="Chaplin A.V."/>
            <person name="Sokolova S.R."/>
            <person name="Pikina A.P."/>
            <person name="Korzhanova M."/>
            <person name="Belova V."/>
            <person name="Korostin D."/>
        </authorList>
    </citation>
    <scope>NUCLEOTIDE SEQUENCE</scope>
    <source>
        <strain evidence="6">ASD5510</strain>
    </source>
</reference>
<keyword evidence="2" id="KW-0378">Hydrolase</keyword>
<dbReference type="InterPro" id="IPR014820">
    <property type="entry name" value="PriCT_1"/>
</dbReference>
<dbReference type="AlphaFoldDB" id="A0A9J6QVZ8"/>
<dbReference type="Proteomes" id="UP001065549">
    <property type="component" value="Unassembled WGS sequence"/>
</dbReference>
<dbReference type="NCBIfam" id="TIGR01613">
    <property type="entry name" value="primase_Cterm"/>
    <property type="match status" value="1"/>
</dbReference>
<dbReference type="InterPro" id="IPR027417">
    <property type="entry name" value="P-loop_NTPase"/>
</dbReference>
<sequence length="629" mass="72894">MCLFKGYVRTNDKKAREPFKNKTGAELRTIEQVESYTEYAGVLEDDVILIDVDDKAQSDILMRIVEDHDLLCRVYETNRGKHFLFKNHIVERCKTRTHLAVGIEADIKLGSRNSYSILKHDGKERQIIYDILPGEEYQEMPTYLLPIKGAPKFSDIRPGDGRNQRLFNYILTLQGEGLSVEQIRETIRLINQYVLQEPLEQDELEKILREESFTKQVFFEKNKLQHERFAKFLRSQYHVIRIEGQLHYYDNGIYVPDQRGLAAKMLKHIPNITFNQRKEIFATLNLIADEAYISGENVNYIAFENGFFNLKTEQLEQFAPEKVITNKIPHPYDPNAQSDLVDHVLDKMACGDPSVRALLEEMAGYTLYKRNELRKAFILIGDKANGKSTYLDMVKTMLGEENTAALDLKELDKRFSTASLYGKLANIGDDIGDEFIPNPAMFKKIVSGDQIRAERKGKDEFFFSPYCKLLFSANDIPRIKDKSGAVLNRLVIIPFDATFSKNDPDYDPYIKYKLRDATEAFIKLALKGLARVLENSGFTTCERVQMELEEYEETNNPIVMFFKEIDRTNDILNQPTHDVFKKYNEFCLANGFTAMSRGEFSKQVNRKYKTTTKQKKIQGKKYQIFCEKE</sequence>
<dbReference type="Gene3D" id="3.40.50.300">
    <property type="entry name" value="P-loop containing nucleotide triphosphate hydrolases"/>
    <property type="match status" value="1"/>
</dbReference>
<comment type="caution">
    <text evidence="6">The sequence shown here is derived from an EMBL/GenBank/DDBJ whole genome shotgun (WGS) entry which is preliminary data.</text>
</comment>
<keyword evidence="4" id="KW-0067">ATP-binding</keyword>
<dbReference type="SMART" id="SM00885">
    <property type="entry name" value="D5_N"/>
    <property type="match status" value="1"/>
</dbReference>
<dbReference type="Pfam" id="PF19263">
    <property type="entry name" value="DUF5906"/>
    <property type="match status" value="1"/>
</dbReference>
<gene>
    <name evidence="6" type="ORF">OBO34_15420</name>
</gene>
<accession>A0A9J6QVZ8</accession>
<evidence type="ECO:0000313" key="6">
    <source>
        <dbReference type="EMBL" id="MCU7379735.1"/>
    </source>
</evidence>
<keyword evidence="1" id="KW-0547">Nucleotide-binding</keyword>
<dbReference type="GO" id="GO:0005524">
    <property type="term" value="F:ATP binding"/>
    <property type="evidence" value="ECO:0007669"/>
    <property type="project" value="UniProtKB-KW"/>
</dbReference>
<evidence type="ECO:0000256" key="1">
    <source>
        <dbReference type="ARBA" id="ARBA00022741"/>
    </source>
</evidence>
<evidence type="ECO:0000259" key="5">
    <source>
        <dbReference type="PROSITE" id="PS51206"/>
    </source>
</evidence>
<dbReference type="PROSITE" id="PS51206">
    <property type="entry name" value="SF3_HELICASE_1"/>
    <property type="match status" value="1"/>
</dbReference>
<dbReference type="Pfam" id="PF08706">
    <property type="entry name" value="D5_N"/>
    <property type="match status" value="1"/>
</dbReference>
<dbReference type="PANTHER" id="PTHR35372:SF2">
    <property type="entry name" value="SF3 HELICASE DOMAIN-CONTAINING PROTEIN"/>
    <property type="match status" value="1"/>
</dbReference>
<evidence type="ECO:0000256" key="4">
    <source>
        <dbReference type="ARBA" id="ARBA00022840"/>
    </source>
</evidence>
<dbReference type="EMBL" id="JAOSHN010000006">
    <property type="protein sequence ID" value="MCU7379735.1"/>
    <property type="molecule type" value="Genomic_DNA"/>
</dbReference>
<dbReference type="InterPro" id="IPR051620">
    <property type="entry name" value="ORF904-like_C"/>
</dbReference>
<dbReference type="SUPFAM" id="SSF52540">
    <property type="entry name" value="P-loop containing nucleoside triphosphate hydrolases"/>
    <property type="match status" value="1"/>
</dbReference>
<feature type="domain" description="SF3 helicase" evidence="5">
    <location>
        <begin position="354"/>
        <end position="508"/>
    </location>
</feature>
<dbReference type="InterPro" id="IPR045455">
    <property type="entry name" value="NrS-1_pol-like_helicase"/>
</dbReference>
<name>A0A9J6QVZ8_9FIRM</name>